<dbReference type="Proteomes" id="UP000654471">
    <property type="component" value="Unassembled WGS sequence"/>
</dbReference>
<protein>
    <submittedName>
        <fullName evidence="1">Uncharacterized protein</fullName>
    </submittedName>
</protein>
<reference evidence="2" key="1">
    <citation type="journal article" date="2019" name="Int. J. Syst. Evol. Microbiol.">
        <title>The Global Catalogue of Microorganisms (GCM) 10K type strain sequencing project: providing services to taxonomists for standard genome sequencing and annotation.</title>
        <authorList>
            <consortium name="The Broad Institute Genomics Platform"/>
            <consortium name="The Broad Institute Genome Sequencing Center for Infectious Disease"/>
            <person name="Wu L."/>
            <person name="Ma J."/>
        </authorList>
    </citation>
    <scope>NUCLEOTIDE SEQUENCE [LARGE SCALE GENOMIC DNA]</scope>
    <source>
        <strain evidence="2">JCM 3399</strain>
    </source>
</reference>
<dbReference type="Gene3D" id="3.40.50.720">
    <property type="entry name" value="NAD(P)-binding Rossmann-like Domain"/>
    <property type="match status" value="1"/>
</dbReference>
<keyword evidence="2" id="KW-1185">Reference proteome</keyword>
<sequence>MNAVSLGLVDTPWWSGLPAEVRREYFAEAAAAPPVRHVATAHEIAGTVALAATNTNLTGTVLETDGGARLVTLV</sequence>
<name>A0ABQ2VHW9_9ACTN</name>
<gene>
    <name evidence="1" type="ORF">GCM10010211_61740</name>
</gene>
<dbReference type="InterPro" id="IPR002347">
    <property type="entry name" value="SDR_fam"/>
</dbReference>
<dbReference type="SUPFAM" id="SSF51735">
    <property type="entry name" value="NAD(P)-binding Rossmann-fold domains"/>
    <property type="match status" value="1"/>
</dbReference>
<evidence type="ECO:0000313" key="2">
    <source>
        <dbReference type="Proteomes" id="UP000654471"/>
    </source>
</evidence>
<comment type="caution">
    <text evidence="1">The sequence shown here is derived from an EMBL/GenBank/DDBJ whole genome shotgun (WGS) entry which is preliminary data.</text>
</comment>
<evidence type="ECO:0000313" key="1">
    <source>
        <dbReference type="EMBL" id="GGU87176.1"/>
    </source>
</evidence>
<dbReference type="InterPro" id="IPR036291">
    <property type="entry name" value="NAD(P)-bd_dom_sf"/>
</dbReference>
<dbReference type="RefSeq" id="WP_229852783.1">
    <property type="nucleotide sequence ID" value="NZ_BMRP01000029.1"/>
</dbReference>
<dbReference type="EMBL" id="BMRP01000029">
    <property type="protein sequence ID" value="GGU87176.1"/>
    <property type="molecule type" value="Genomic_DNA"/>
</dbReference>
<proteinExistence type="predicted"/>
<accession>A0ABQ2VHW9</accession>
<dbReference type="Pfam" id="PF13561">
    <property type="entry name" value="adh_short_C2"/>
    <property type="match status" value="1"/>
</dbReference>
<organism evidence="1 2">
    <name type="scientific">Streptomyces albospinus</name>
    <dbReference type="NCBI Taxonomy" id="285515"/>
    <lineage>
        <taxon>Bacteria</taxon>
        <taxon>Bacillati</taxon>
        <taxon>Actinomycetota</taxon>
        <taxon>Actinomycetes</taxon>
        <taxon>Kitasatosporales</taxon>
        <taxon>Streptomycetaceae</taxon>
        <taxon>Streptomyces</taxon>
    </lineage>
</organism>